<dbReference type="Proteomes" id="UP000198287">
    <property type="component" value="Unassembled WGS sequence"/>
</dbReference>
<keyword evidence="3" id="KW-1185">Reference proteome</keyword>
<accession>A0A226EHV0</accession>
<reference evidence="2 3" key="1">
    <citation type="submission" date="2015-12" db="EMBL/GenBank/DDBJ databases">
        <title>The genome of Folsomia candida.</title>
        <authorList>
            <person name="Faddeeva A."/>
            <person name="Derks M.F."/>
            <person name="Anvar Y."/>
            <person name="Smit S."/>
            <person name="Van Straalen N."/>
            <person name="Roelofs D."/>
        </authorList>
    </citation>
    <scope>NUCLEOTIDE SEQUENCE [LARGE SCALE GENOMIC DNA]</scope>
    <source>
        <strain evidence="2 3">VU population</strain>
        <tissue evidence="2">Whole body</tissue>
    </source>
</reference>
<evidence type="ECO:0000313" key="2">
    <source>
        <dbReference type="EMBL" id="OXA57273.1"/>
    </source>
</evidence>
<feature type="chain" id="PRO_5012691652" evidence="1">
    <location>
        <begin position="20"/>
        <end position="112"/>
    </location>
</feature>
<keyword evidence="1" id="KW-0732">Signal</keyword>
<organism evidence="2 3">
    <name type="scientific">Folsomia candida</name>
    <name type="common">Springtail</name>
    <dbReference type="NCBI Taxonomy" id="158441"/>
    <lineage>
        <taxon>Eukaryota</taxon>
        <taxon>Metazoa</taxon>
        <taxon>Ecdysozoa</taxon>
        <taxon>Arthropoda</taxon>
        <taxon>Hexapoda</taxon>
        <taxon>Collembola</taxon>
        <taxon>Entomobryomorpha</taxon>
        <taxon>Isotomoidea</taxon>
        <taxon>Isotomidae</taxon>
        <taxon>Proisotominae</taxon>
        <taxon>Folsomia</taxon>
    </lineage>
</organism>
<name>A0A226EHV0_FOLCA</name>
<dbReference type="OrthoDB" id="10070678at2759"/>
<dbReference type="AlphaFoldDB" id="A0A226EHV0"/>
<evidence type="ECO:0000313" key="3">
    <source>
        <dbReference type="Proteomes" id="UP000198287"/>
    </source>
</evidence>
<gene>
    <name evidence="2" type="ORF">Fcan01_08018</name>
</gene>
<evidence type="ECO:0000256" key="1">
    <source>
        <dbReference type="SAM" id="SignalP"/>
    </source>
</evidence>
<proteinExistence type="predicted"/>
<comment type="caution">
    <text evidence="2">The sequence shown here is derived from an EMBL/GenBank/DDBJ whole genome shotgun (WGS) entry which is preliminary data.</text>
</comment>
<protein>
    <submittedName>
        <fullName evidence="2">Uncharacterized protein</fullName>
    </submittedName>
</protein>
<dbReference type="EMBL" id="LNIX01000003">
    <property type="protein sequence ID" value="OXA57273.1"/>
    <property type="molecule type" value="Genomic_DNA"/>
</dbReference>
<sequence>MLGLSLVLLALISAHPTSSQSNYALQAIDVEYGNGLPPTATLDGKVTELDSLKPQISLNRTSADLNCAAGSMHVQLKFKQPFYGIAYSDFDRFSYRIMINYKYSLAVAVAVR</sequence>
<feature type="signal peptide" evidence="1">
    <location>
        <begin position="1"/>
        <end position="19"/>
    </location>
</feature>